<keyword evidence="3" id="KW-1185">Reference proteome</keyword>
<sequence length="174" mass="19604">MIGKKELHFMCGKAGAGKSTLAASLARQHDAVLLREDIWLARLFPDELATFADYIKYSKRIKLVVAPLVVELLARQSVVLDFPANTRDGRNWFRSIFEQANCAHTLHHLDASNQLCLQRIAKRNVERPEGSHELDEATFNLVTSYFQPPLPDEGFNVRKYAPSANQSDGADRQP</sequence>
<comment type="caution">
    <text evidence="2">The sequence shown here is derived from an EMBL/GenBank/DDBJ whole genome shotgun (WGS) entry which is preliminary data.</text>
</comment>
<dbReference type="InterPro" id="IPR027417">
    <property type="entry name" value="P-loop_NTPase"/>
</dbReference>
<dbReference type="RefSeq" id="WP_141284080.1">
    <property type="nucleotide sequence ID" value="NZ_BAAAEW010000006.1"/>
</dbReference>
<name>A0ABN1JUA9_9BURK</name>
<dbReference type="Gene3D" id="3.40.50.300">
    <property type="entry name" value="P-loop containing nucleotide triphosphate hydrolases"/>
    <property type="match status" value="1"/>
</dbReference>
<reference evidence="2 3" key="1">
    <citation type="journal article" date="2019" name="Int. J. Syst. Evol. Microbiol.">
        <title>The Global Catalogue of Microorganisms (GCM) 10K type strain sequencing project: providing services to taxonomists for standard genome sequencing and annotation.</title>
        <authorList>
            <consortium name="The Broad Institute Genomics Platform"/>
            <consortium name="The Broad Institute Genome Sequencing Center for Infectious Disease"/>
            <person name="Wu L."/>
            <person name="Ma J."/>
        </authorList>
    </citation>
    <scope>NUCLEOTIDE SEQUENCE [LARGE SCALE GENOMIC DNA]</scope>
    <source>
        <strain evidence="2 3">JCM 15503</strain>
    </source>
</reference>
<gene>
    <name evidence="2" type="ORF">GCM10009107_14210</name>
</gene>
<accession>A0ABN1JUA9</accession>
<evidence type="ECO:0000313" key="3">
    <source>
        <dbReference type="Proteomes" id="UP001500279"/>
    </source>
</evidence>
<keyword evidence="2" id="KW-0067">ATP-binding</keyword>
<dbReference type="GO" id="GO:0005524">
    <property type="term" value="F:ATP binding"/>
    <property type="evidence" value="ECO:0007669"/>
    <property type="project" value="UniProtKB-KW"/>
</dbReference>
<keyword evidence="2" id="KW-0547">Nucleotide-binding</keyword>
<organism evidence="2 3">
    <name type="scientific">Ideonella azotifigens</name>
    <dbReference type="NCBI Taxonomy" id="513160"/>
    <lineage>
        <taxon>Bacteria</taxon>
        <taxon>Pseudomonadati</taxon>
        <taxon>Pseudomonadota</taxon>
        <taxon>Betaproteobacteria</taxon>
        <taxon>Burkholderiales</taxon>
        <taxon>Sphaerotilaceae</taxon>
        <taxon>Ideonella</taxon>
    </lineage>
</organism>
<dbReference type="Pfam" id="PF13671">
    <property type="entry name" value="AAA_33"/>
    <property type="match status" value="1"/>
</dbReference>
<evidence type="ECO:0000256" key="1">
    <source>
        <dbReference type="SAM" id="MobiDB-lite"/>
    </source>
</evidence>
<protein>
    <submittedName>
        <fullName evidence="2">ATP-binding protein</fullName>
    </submittedName>
</protein>
<dbReference type="EMBL" id="BAAAEW010000006">
    <property type="protein sequence ID" value="GAA0746556.1"/>
    <property type="molecule type" value="Genomic_DNA"/>
</dbReference>
<proteinExistence type="predicted"/>
<dbReference type="Proteomes" id="UP001500279">
    <property type="component" value="Unassembled WGS sequence"/>
</dbReference>
<dbReference type="SUPFAM" id="SSF52540">
    <property type="entry name" value="P-loop containing nucleoside triphosphate hydrolases"/>
    <property type="match status" value="1"/>
</dbReference>
<feature type="region of interest" description="Disordered" evidence="1">
    <location>
        <begin position="153"/>
        <end position="174"/>
    </location>
</feature>
<evidence type="ECO:0000313" key="2">
    <source>
        <dbReference type="EMBL" id="GAA0746556.1"/>
    </source>
</evidence>